<accession>X6MGW0</accession>
<dbReference type="Proteomes" id="UP000023152">
    <property type="component" value="Unassembled WGS sequence"/>
</dbReference>
<gene>
    <name evidence="2" type="ORF">RFI_24117</name>
</gene>
<feature type="region of interest" description="Disordered" evidence="1">
    <location>
        <begin position="79"/>
        <end position="115"/>
    </location>
</feature>
<comment type="caution">
    <text evidence="2">The sequence shown here is derived from an EMBL/GenBank/DDBJ whole genome shotgun (WGS) entry which is preliminary data.</text>
</comment>
<feature type="non-terminal residue" evidence="2">
    <location>
        <position position="139"/>
    </location>
</feature>
<protein>
    <submittedName>
        <fullName evidence="2">Uncharacterized protein</fullName>
    </submittedName>
</protein>
<feature type="region of interest" description="Disordered" evidence="1">
    <location>
        <begin position="1"/>
        <end position="25"/>
    </location>
</feature>
<sequence>MDEKKEITTKDNGNTKAGDFNVNTEIPKLLQRKSVPMHGLPSPVPKQKNVVKEATVRAHLEALVALEPIAPDKKDHKTFLHQGHSVDGDTKSKSKAQALLSTSASSLRQRHKQAAPLIHVNESRSATSTLQKKGFFFFL</sequence>
<proteinExistence type="predicted"/>
<evidence type="ECO:0000256" key="1">
    <source>
        <dbReference type="SAM" id="MobiDB-lite"/>
    </source>
</evidence>
<feature type="compositionally biased region" description="Low complexity" evidence="1">
    <location>
        <begin position="95"/>
        <end position="107"/>
    </location>
</feature>
<reference evidence="2 3" key="1">
    <citation type="journal article" date="2013" name="Curr. Biol.">
        <title>The Genome of the Foraminiferan Reticulomyxa filosa.</title>
        <authorList>
            <person name="Glockner G."/>
            <person name="Hulsmann N."/>
            <person name="Schleicher M."/>
            <person name="Noegel A.A."/>
            <person name="Eichinger L."/>
            <person name="Gallinger C."/>
            <person name="Pawlowski J."/>
            <person name="Sierra R."/>
            <person name="Euteneuer U."/>
            <person name="Pillet L."/>
            <person name="Moustafa A."/>
            <person name="Platzer M."/>
            <person name="Groth M."/>
            <person name="Szafranski K."/>
            <person name="Schliwa M."/>
        </authorList>
    </citation>
    <scope>NUCLEOTIDE SEQUENCE [LARGE SCALE GENOMIC DNA]</scope>
</reference>
<feature type="compositionally biased region" description="Basic and acidic residues" evidence="1">
    <location>
        <begin position="79"/>
        <end position="92"/>
    </location>
</feature>
<organism evidence="2 3">
    <name type="scientific">Reticulomyxa filosa</name>
    <dbReference type="NCBI Taxonomy" id="46433"/>
    <lineage>
        <taxon>Eukaryota</taxon>
        <taxon>Sar</taxon>
        <taxon>Rhizaria</taxon>
        <taxon>Retaria</taxon>
        <taxon>Foraminifera</taxon>
        <taxon>Monothalamids</taxon>
        <taxon>Reticulomyxidae</taxon>
        <taxon>Reticulomyxa</taxon>
    </lineage>
</organism>
<evidence type="ECO:0000313" key="2">
    <source>
        <dbReference type="EMBL" id="ETO13258.1"/>
    </source>
</evidence>
<evidence type="ECO:0000313" key="3">
    <source>
        <dbReference type="Proteomes" id="UP000023152"/>
    </source>
</evidence>
<keyword evidence="3" id="KW-1185">Reference proteome</keyword>
<dbReference type="EMBL" id="ASPP01020713">
    <property type="protein sequence ID" value="ETO13258.1"/>
    <property type="molecule type" value="Genomic_DNA"/>
</dbReference>
<name>X6MGW0_RETFI</name>
<dbReference type="AlphaFoldDB" id="X6MGW0"/>